<dbReference type="Gene3D" id="3.10.450.50">
    <property type="match status" value="1"/>
</dbReference>
<dbReference type="Pfam" id="PF13577">
    <property type="entry name" value="SnoaL_4"/>
    <property type="match status" value="1"/>
</dbReference>
<keyword evidence="4" id="KW-1185">Reference proteome</keyword>
<feature type="domain" description="SnoaL-like" evidence="2">
    <location>
        <begin position="5"/>
        <end position="136"/>
    </location>
</feature>
<name>A0ABU1FD79_9RHOB</name>
<feature type="region of interest" description="Disordered" evidence="1">
    <location>
        <begin position="157"/>
        <end position="176"/>
    </location>
</feature>
<dbReference type="EMBL" id="JAVKPH010000034">
    <property type="protein sequence ID" value="MDR5654794.1"/>
    <property type="molecule type" value="Genomic_DNA"/>
</dbReference>
<proteinExistence type="predicted"/>
<reference evidence="3 4" key="1">
    <citation type="submission" date="2023-09" db="EMBL/GenBank/DDBJ databases">
        <title>Xinfangfangia sedmenti sp. nov., isolated the sedment.</title>
        <authorList>
            <person name="Xu L."/>
        </authorList>
    </citation>
    <scope>NUCLEOTIDE SEQUENCE [LARGE SCALE GENOMIC DNA]</scope>
    <source>
        <strain evidence="3 4">LG-4</strain>
    </source>
</reference>
<dbReference type="SUPFAM" id="SSF54427">
    <property type="entry name" value="NTF2-like"/>
    <property type="match status" value="1"/>
</dbReference>
<evidence type="ECO:0000256" key="1">
    <source>
        <dbReference type="SAM" id="MobiDB-lite"/>
    </source>
</evidence>
<protein>
    <submittedName>
        <fullName evidence="3">Nuclear transport factor 2 family protein</fullName>
    </submittedName>
</protein>
<organism evidence="3 4">
    <name type="scientific">Ruixingdingia sedimenti</name>
    <dbReference type="NCBI Taxonomy" id="3073604"/>
    <lineage>
        <taxon>Bacteria</taxon>
        <taxon>Pseudomonadati</taxon>
        <taxon>Pseudomonadota</taxon>
        <taxon>Alphaproteobacteria</taxon>
        <taxon>Rhodobacterales</taxon>
        <taxon>Paracoccaceae</taxon>
        <taxon>Ruixingdingia</taxon>
    </lineage>
</organism>
<dbReference type="InterPro" id="IPR037401">
    <property type="entry name" value="SnoaL-like"/>
</dbReference>
<evidence type="ECO:0000313" key="4">
    <source>
        <dbReference type="Proteomes" id="UP001247754"/>
    </source>
</evidence>
<evidence type="ECO:0000313" key="3">
    <source>
        <dbReference type="EMBL" id="MDR5654794.1"/>
    </source>
</evidence>
<dbReference type="RefSeq" id="WP_310458939.1">
    <property type="nucleotide sequence ID" value="NZ_JAVKPH010000034.1"/>
</dbReference>
<gene>
    <name evidence="3" type="ORF">RGD00_19460</name>
</gene>
<comment type="caution">
    <text evidence="3">The sequence shown here is derived from an EMBL/GenBank/DDBJ whole genome shotgun (WGS) entry which is preliminary data.</text>
</comment>
<dbReference type="CDD" id="cd00531">
    <property type="entry name" value="NTF2_like"/>
    <property type="match status" value="1"/>
</dbReference>
<evidence type="ECO:0000259" key="2">
    <source>
        <dbReference type="Pfam" id="PF13577"/>
    </source>
</evidence>
<sequence>MTRSRFEDEHDILRLSHKYAVALDTGNADLLREVFWEDSSWSTSELAGSRGHKEILQLPARLAAAFSQTHHAIQPQHCEVSDTSAVGVTYCFAYHFTKQDFITPGRGTIDLSYNQMIRYDDRYEFRSGEWKILTRHLNVMFRRLEPVLPYALADRPAPEASVPEAESLLPKEQRSR</sequence>
<accession>A0ABU1FD79</accession>
<dbReference type="InterPro" id="IPR032710">
    <property type="entry name" value="NTF2-like_dom_sf"/>
</dbReference>
<dbReference type="Proteomes" id="UP001247754">
    <property type="component" value="Unassembled WGS sequence"/>
</dbReference>